<dbReference type="InParanoid" id="Q965K8"/>
<dbReference type="Proteomes" id="UP000001940">
    <property type="component" value="Chromosome V"/>
</dbReference>
<organism evidence="2 3">
    <name type="scientific">Caenorhabditis elegans</name>
    <dbReference type="NCBI Taxonomy" id="6239"/>
    <lineage>
        <taxon>Eukaryota</taxon>
        <taxon>Metazoa</taxon>
        <taxon>Ecdysozoa</taxon>
        <taxon>Nematoda</taxon>
        <taxon>Chromadorea</taxon>
        <taxon>Rhabditida</taxon>
        <taxon>Rhabditina</taxon>
        <taxon>Rhabditomorpha</taxon>
        <taxon>Rhabditoidea</taxon>
        <taxon>Rhabditidae</taxon>
        <taxon>Peloderinae</taxon>
        <taxon>Caenorhabditis</taxon>
    </lineage>
</organism>
<dbReference type="CTD" id="178647"/>
<dbReference type="UCSC" id="F16B4.5b">
    <property type="organism name" value="c. elegans"/>
</dbReference>
<gene>
    <name evidence="2" type="ORF">CELE_F16B4.5</name>
    <name evidence="2 4" type="ORF">F16B4.5</name>
</gene>
<feature type="region of interest" description="Disordered" evidence="1">
    <location>
        <begin position="76"/>
        <end position="126"/>
    </location>
</feature>
<evidence type="ECO:0000313" key="2">
    <source>
        <dbReference type="EMBL" id="CCD69571.2"/>
    </source>
</evidence>
<dbReference type="AGR" id="WB:WBGene00017507"/>
<name>Q965K8_CAEEL</name>
<protein>
    <submittedName>
        <fullName evidence="2">Heterogeneous nuclear ribonucleoprotein A1</fullName>
    </submittedName>
</protein>
<dbReference type="EMBL" id="BX284605">
    <property type="protein sequence ID" value="CCD69571.2"/>
    <property type="molecule type" value="Genomic_DNA"/>
</dbReference>
<dbReference type="GO" id="GO:1990904">
    <property type="term" value="C:ribonucleoprotein complex"/>
    <property type="evidence" value="ECO:0007669"/>
    <property type="project" value="UniProtKB-KW"/>
</dbReference>
<accession>Q965K8</accession>
<dbReference type="IntAct" id="Q965K8">
    <property type="interactions" value="1"/>
</dbReference>
<dbReference type="GeneID" id="178647"/>
<evidence type="ECO:0000313" key="4">
    <source>
        <dbReference type="WormBase" id="F16B4.5b"/>
    </source>
</evidence>
<dbReference type="AlphaFoldDB" id="Q965K8"/>
<reference evidence="2 3" key="1">
    <citation type="journal article" date="1998" name="Science">
        <title>Genome sequence of the nematode C. elegans: a platform for investigating biology.</title>
        <authorList>
            <consortium name="The C. elegans sequencing consortium"/>
            <person name="Sulson J.E."/>
            <person name="Waterston R."/>
        </authorList>
    </citation>
    <scope>NUCLEOTIDE SEQUENCE [LARGE SCALE GENOMIC DNA]</scope>
    <source>
        <strain evidence="2 3">Bristol N2</strain>
    </source>
</reference>
<evidence type="ECO:0000256" key="1">
    <source>
        <dbReference type="SAM" id="MobiDB-lite"/>
    </source>
</evidence>
<feature type="region of interest" description="Disordered" evidence="1">
    <location>
        <begin position="1"/>
        <end position="25"/>
    </location>
</feature>
<dbReference type="WormBase" id="F16B4.5b">
    <property type="protein sequence ID" value="CE50919"/>
    <property type="gene ID" value="WBGene00017507"/>
</dbReference>
<dbReference type="PaxDb" id="6239-F16B4.5b"/>
<evidence type="ECO:0000313" key="3">
    <source>
        <dbReference type="Proteomes" id="UP000001940"/>
    </source>
</evidence>
<dbReference type="HOGENOM" id="CLU_2294205_0_0_1"/>
<dbReference type="Bgee" id="WBGene00017507">
    <property type="expression patterns" value="Expressed in pharyngeal muscle cell (C elegans) and 3 other cell types or tissues"/>
</dbReference>
<sequence>MRIASRRHVTSSSTSPTRLGLPPSTMRISRMLLENVVELSDHEIGRRETPQFQSSSGNGIHSRAVLAIVTAKPHPGYGRPSYGGGGGQWGSQSSSFQQNQMSGGFQNGGGFGGGMGGGSGGYGYGK</sequence>
<keyword evidence="3" id="KW-1185">Reference proteome</keyword>
<proteinExistence type="predicted"/>
<dbReference type="RefSeq" id="NP_503449.2">
    <property type="nucleotide sequence ID" value="NM_071048.4"/>
</dbReference>
<feature type="compositionally biased region" description="Low complexity" evidence="1">
    <location>
        <begin position="90"/>
        <end position="104"/>
    </location>
</feature>
<feature type="compositionally biased region" description="Gly residues" evidence="1">
    <location>
        <begin position="105"/>
        <end position="126"/>
    </location>
</feature>
<dbReference type="ExpressionAtlas" id="Q965K8">
    <property type="expression patterns" value="baseline and differential"/>
</dbReference>
<keyword evidence="2" id="KW-0687">Ribonucleoprotein</keyword>
<dbReference type="eggNOG" id="ENOG502TIIC">
    <property type="taxonomic scope" value="Eukaryota"/>
</dbReference>